<evidence type="ECO:0000313" key="2">
    <source>
        <dbReference type="Proteomes" id="UP000004834"/>
    </source>
</evidence>
<name>A0AAV3F5B3_9FLAO</name>
<comment type="caution">
    <text evidence="1">The sequence shown here is derived from an EMBL/GenBank/DDBJ whole genome shotgun (WGS) entry which is preliminary data.</text>
</comment>
<gene>
    <name evidence="1" type="ORF">HMPREF9715_00892</name>
</gene>
<dbReference type="Proteomes" id="UP000004834">
    <property type="component" value="Unassembled WGS sequence"/>
</dbReference>
<reference evidence="1 2" key="1">
    <citation type="submission" date="2011-11" db="EMBL/GenBank/DDBJ databases">
        <title>The Genome Sequence of Myroides odoratimimus CIP 101113.</title>
        <authorList>
            <person name="Earl A."/>
            <person name="Ward D."/>
            <person name="Feldgarden M."/>
            <person name="Gevers D."/>
            <person name="Huys G."/>
            <person name="Young S.K."/>
            <person name="Zeng Q."/>
            <person name="Gargeya S."/>
            <person name="Fitzgerald M."/>
            <person name="Haas B."/>
            <person name="Abouelleil A."/>
            <person name="Alvarado L."/>
            <person name="Arachchi H.M."/>
            <person name="Berlin A."/>
            <person name="Brown A."/>
            <person name="Chapman S.B."/>
            <person name="Chen Z."/>
            <person name="Dunbar C."/>
            <person name="Freedman E."/>
            <person name="Gearin G."/>
            <person name="Goldberg J."/>
            <person name="Griggs A."/>
            <person name="Gujja S."/>
            <person name="Heiman D."/>
            <person name="Howarth C."/>
            <person name="Larson L."/>
            <person name="Lui A."/>
            <person name="MacDonald P.J.P."/>
            <person name="Montmayeur A."/>
            <person name="Murphy C."/>
            <person name="Neiman D."/>
            <person name="Pearson M."/>
            <person name="Priest M."/>
            <person name="Roberts A."/>
            <person name="Saif S."/>
            <person name="Shea T."/>
            <person name="Shenoy N."/>
            <person name="Sisk P."/>
            <person name="Stolte C."/>
            <person name="Sykes S."/>
            <person name="Wortman J."/>
            <person name="Nusbaum C."/>
            <person name="Birren B."/>
        </authorList>
    </citation>
    <scope>NUCLEOTIDE SEQUENCE [LARGE SCALE GENOMIC DNA]</scope>
    <source>
        <strain evidence="1 2">CIP 101113</strain>
    </source>
</reference>
<dbReference type="RefSeq" id="WP_006262944.1">
    <property type="nucleotide sequence ID" value="NZ_JH590837.1"/>
</dbReference>
<dbReference type="AlphaFoldDB" id="A0AAV3F5B3"/>
<organism evidence="1 2">
    <name type="scientific">Myroides odoratimimus CIP 101113</name>
    <dbReference type="NCBI Taxonomy" id="883154"/>
    <lineage>
        <taxon>Bacteria</taxon>
        <taxon>Pseudomonadati</taxon>
        <taxon>Bacteroidota</taxon>
        <taxon>Flavobacteriia</taxon>
        <taxon>Flavobacteriales</taxon>
        <taxon>Flavobacteriaceae</taxon>
        <taxon>Myroides</taxon>
    </lineage>
</organism>
<dbReference type="EMBL" id="AGEE01000008">
    <property type="protein sequence ID" value="EHO13818.1"/>
    <property type="molecule type" value="Genomic_DNA"/>
</dbReference>
<sequence>MKISLDQVDIKDIYDFMERGDVNNAPLHIVEYLELLDKVRGMALRIDKFGSKEAIVKHLIVVDKLSRYKANQVYDEAIEYFYSDSKISKQAWRNLYADKAEKALHFAMLQMRDASDASKVVKMAQEIAILRGINEPDKEVLNEDVFKAPIKIYTADAEKLGLKTAPNRTELAKLLDELPELTENVRSRIKSEAGLLPFKLFLDEQEDPRKS</sequence>
<protein>
    <submittedName>
        <fullName evidence="1">Uncharacterized protein</fullName>
    </submittedName>
</protein>
<proteinExistence type="predicted"/>
<evidence type="ECO:0000313" key="1">
    <source>
        <dbReference type="EMBL" id="EHO13818.1"/>
    </source>
</evidence>
<accession>A0AAV3F5B3</accession>